<keyword evidence="2" id="KW-1185">Reference proteome</keyword>
<accession>A0ACA8R2S8</accession>
<evidence type="ECO:0000313" key="2">
    <source>
        <dbReference type="Proteomes" id="UP000825015"/>
    </source>
</evidence>
<gene>
    <name evidence="1" type="ORF">MarbSA_06630</name>
</gene>
<protein>
    <submittedName>
        <fullName evidence="1">Uncharacterized protein</fullName>
    </submittedName>
</protein>
<proteinExistence type="predicted"/>
<organism evidence="1 2">
    <name type="scientific">Methanobrevibacter arboriphilus</name>
    <dbReference type="NCBI Taxonomy" id="39441"/>
    <lineage>
        <taxon>Archaea</taxon>
        <taxon>Methanobacteriati</taxon>
        <taxon>Methanobacteriota</taxon>
        <taxon>Methanomada group</taxon>
        <taxon>Methanobacteria</taxon>
        <taxon>Methanobacteriales</taxon>
        <taxon>Methanobacteriaceae</taxon>
        <taxon>Methanobrevibacter</taxon>
    </lineage>
</organism>
<evidence type="ECO:0000313" key="1">
    <source>
        <dbReference type="EMBL" id="BBL61623.1"/>
    </source>
</evidence>
<dbReference type="EMBL" id="AP019779">
    <property type="protein sequence ID" value="BBL61623.1"/>
    <property type="molecule type" value="Genomic_DNA"/>
</dbReference>
<sequence length="50" mass="5994">MIIKNYNKIYKIFIVLSTNNNILPVNIITNKYFTNNFHLYNNIIIINSNF</sequence>
<name>A0ACA8R2S8_METAZ</name>
<dbReference type="Proteomes" id="UP000825015">
    <property type="component" value="Chromosome"/>
</dbReference>
<reference evidence="1" key="1">
    <citation type="submission" date="2019-06" db="EMBL/GenBank/DDBJ databases">
        <title>Complete genome sequence of Methanobrevibacter arboriphilus strain SA.</title>
        <authorList>
            <person name="Asakawa S."/>
        </authorList>
    </citation>
    <scope>NUCLEOTIDE SEQUENCE</scope>
    <source>
        <strain evidence="1">SA</strain>
    </source>
</reference>